<dbReference type="EMBL" id="JAFIQS020000004">
    <property type="protein sequence ID" value="KAH9482476.1"/>
    <property type="molecule type" value="Genomic_DNA"/>
</dbReference>
<reference evidence="1" key="1">
    <citation type="submission" date="2021-10" db="EMBL/GenBank/DDBJ databases">
        <title>Psilocybe cubensis genome.</title>
        <authorList>
            <person name="Mckernan K.J."/>
            <person name="Crawford S."/>
            <person name="Trippe A."/>
            <person name="Kane L.T."/>
            <person name="Mclaughlin S."/>
        </authorList>
    </citation>
    <scope>NUCLEOTIDE SEQUENCE</scope>
    <source>
        <strain evidence="1">MGC-MH-2018</strain>
    </source>
</reference>
<comment type="caution">
    <text evidence="1">The sequence shown here is derived from an EMBL/GenBank/DDBJ whole genome shotgun (WGS) entry which is preliminary data.</text>
</comment>
<sequence length="289" mass="32626">MSTDPCFGRFSEWKDDLILPCPEAHAYGLCANFGAAYIGVVAAGVLYGVSFVQATYYFIKYRQDVWYIKTLVGAVWFFETVHQVLISHTVYYYVITNYNNPNTLGDIVWSVLLEVLFNGLIGLLVQGFLTLRVWKRWCLSAMRVMHVIEEFYSQRSQRSTDASCAFTVQSMKLHTWVELGELKGLSMAVNLLGAVADVVIAAALFFFLHSSRTGFKNNSVLATLNARESIRKLGEDSDELSFSLQSLAKSGQRNPNSARSTNISIKIDTMHDYNREHGMDMAEPGRMEY</sequence>
<keyword evidence="2" id="KW-1185">Reference proteome</keyword>
<name>A0ACB8H3R0_PSICU</name>
<evidence type="ECO:0000313" key="1">
    <source>
        <dbReference type="EMBL" id="KAH9482476.1"/>
    </source>
</evidence>
<evidence type="ECO:0000313" key="2">
    <source>
        <dbReference type="Proteomes" id="UP000664032"/>
    </source>
</evidence>
<dbReference type="Proteomes" id="UP000664032">
    <property type="component" value="Unassembled WGS sequence"/>
</dbReference>
<gene>
    <name evidence="1" type="ORF">JR316_0004576</name>
</gene>
<accession>A0ACB8H3R0</accession>
<organism evidence="1 2">
    <name type="scientific">Psilocybe cubensis</name>
    <name type="common">Psychedelic mushroom</name>
    <name type="synonym">Stropharia cubensis</name>
    <dbReference type="NCBI Taxonomy" id="181762"/>
    <lineage>
        <taxon>Eukaryota</taxon>
        <taxon>Fungi</taxon>
        <taxon>Dikarya</taxon>
        <taxon>Basidiomycota</taxon>
        <taxon>Agaricomycotina</taxon>
        <taxon>Agaricomycetes</taxon>
        <taxon>Agaricomycetidae</taxon>
        <taxon>Agaricales</taxon>
        <taxon>Agaricineae</taxon>
        <taxon>Strophariaceae</taxon>
        <taxon>Psilocybe</taxon>
    </lineage>
</organism>
<protein>
    <submittedName>
        <fullName evidence="1">Uncharacterized protein</fullName>
    </submittedName>
</protein>
<proteinExistence type="predicted"/>